<reference evidence="2 3" key="1">
    <citation type="journal article" date="2013" name="Genome Announc.">
        <title>Draft Genome Sequence of Desulfotignum phosphitoxidans DSM 13687 Strain FiPS-3.</title>
        <authorList>
            <person name="Poehlein A."/>
            <person name="Daniel R."/>
            <person name="Simeonova D.D."/>
        </authorList>
    </citation>
    <scope>NUCLEOTIDE SEQUENCE [LARGE SCALE GENOMIC DNA]</scope>
    <source>
        <strain evidence="2 3">DSM 13687</strain>
    </source>
</reference>
<proteinExistence type="predicted"/>
<evidence type="ECO:0000313" key="3">
    <source>
        <dbReference type="Proteomes" id="UP000014216"/>
    </source>
</evidence>
<feature type="transmembrane region" description="Helical" evidence="1">
    <location>
        <begin position="992"/>
        <end position="1018"/>
    </location>
</feature>
<dbReference type="Gene3D" id="3.30.70.1320">
    <property type="entry name" value="Multidrug efflux transporter AcrB pore domain like"/>
    <property type="match status" value="1"/>
</dbReference>
<feature type="transmembrane region" description="Helical" evidence="1">
    <location>
        <begin position="352"/>
        <end position="371"/>
    </location>
</feature>
<evidence type="ECO:0000256" key="1">
    <source>
        <dbReference type="SAM" id="Phobius"/>
    </source>
</evidence>
<dbReference type="EMBL" id="APJX01000016">
    <property type="protein sequence ID" value="EMS77402.1"/>
    <property type="molecule type" value="Genomic_DNA"/>
</dbReference>
<feature type="transmembrane region" description="Helical" evidence="1">
    <location>
        <begin position="326"/>
        <end position="345"/>
    </location>
</feature>
<dbReference type="Gene3D" id="3.30.2090.10">
    <property type="entry name" value="Multidrug efflux transporter AcrB TolC docking domain, DN and DC subdomains"/>
    <property type="match status" value="2"/>
</dbReference>
<dbReference type="GO" id="GO:0005886">
    <property type="term" value="C:plasma membrane"/>
    <property type="evidence" value="ECO:0007669"/>
    <property type="project" value="TreeGrafter"/>
</dbReference>
<dbReference type="RefSeq" id="WP_006968646.1">
    <property type="nucleotide sequence ID" value="NZ_APJX01000016.1"/>
</dbReference>
<feature type="transmembrane region" description="Helical" evidence="1">
    <location>
        <begin position="422"/>
        <end position="442"/>
    </location>
</feature>
<accession>S0FZL0</accession>
<dbReference type="Gene3D" id="1.20.1640.10">
    <property type="entry name" value="Multidrug efflux transporter AcrB transmembrane domain"/>
    <property type="match status" value="2"/>
</dbReference>
<dbReference type="PANTHER" id="PTHR32063:SF33">
    <property type="entry name" value="RND SUPERFAMILY EFFLUX PUMP PERMEASE COMPONENT"/>
    <property type="match status" value="1"/>
</dbReference>
<gene>
    <name evidence="2" type="primary">acrB</name>
    <name evidence="2" type="ORF">Dpo_16c00550</name>
</gene>
<feature type="transmembrane region" description="Helical" evidence="1">
    <location>
        <begin position="454"/>
        <end position="473"/>
    </location>
</feature>
<dbReference type="InterPro" id="IPR001036">
    <property type="entry name" value="Acrflvin-R"/>
</dbReference>
<feature type="transmembrane region" description="Helical" evidence="1">
    <location>
        <begin position="12"/>
        <end position="31"/>
    </location>
</feature>
<name>S0FZL0_9BACT</name>
<dbReference type="GO" id="GO:0042910">
    <property type="term" value="F:xenobiotic transmembrane transporter activity"/>
    <property type="evidence" value="ECO:0007669"/>
    <property type="project" value="TreeGrafter"/>
</dbReference>
<feature type="transmembrane region" description="Helical" evidence="1">
    <location>
        <begin position="377"/>
        <end position="401"/>
    </location>
</feature>
<sequence>MIRFFTGHPTAANLLMIAFLVAGALTTPYILRETQPDFAPTEVEVRIRYPGATAQEVEEVVCRRVEDAIDGINFVAEVRSDAREGMASIIVEMSTDGDIQAFLSDVETEIDAIDDFPQEVELPVISQLGRTDPVLALLVSGPMTVPDLKAYCEDLKERMQEAGVSLINIEGFSDHQLRVSLSDAALRRIGLSASQVAAIIATQSKDIPLGTIETRERDILLRFVDQRRTPAALENLIILAGPEGGTLRLGDIAKVEDLFELDEEKIMKDGRRNALLKIEKSKTQDAIRVAQKVKAFLEDERVHHPQMELTITQDETTILKDRLNMLLSNGIQGLLLVFGTMWLFFNVRISFWVAMGLPVSFLGAFIIVPHLGLSINMFTMVGLLMALGLLMDDAIVIAENIMAHRQRGKSPLAAAVDGTKEVAAGVISSLITTICILGPLAFIEGQIGKVLKVVPMMLILVLVVSLIEAFGILPAHINHAMHGFALNKTNRFRKRFDAFFNWMRDRLVGGSVEFLLKRRYLFLTSLIGVFILSLGMVASGKIKFQGFPDLEGDVVMARLLMPQGTPLSRTEGVVAHILAALERTNQRFKPDQPDHQDLIQNAYVQYNLNTEAFENGPHVATITVDLLTAEKRTGTVEAYLAGWRKEIGNLPDVLSLTLGEPGFGPGGRPIEVRLRGKDLDEMKKAVTDLKGWFGQFEGVVNLADDLRTGKPEIRMRMREEAYGIGIDATDIGHQLRAAFQGLVADEIQVGPESYEIEIRLADMDRNDLQDIENFNLVLADGNQVPLKAVVTWKMENGWARIARFNGMRAVTLRGDVDTRLVNTNELMNLFRKTYLTEFNQTYPGLKLAIAGSLEETNTTQKSMFGAMVIGIIGIFILLSFQFRTYTEPLIVMLAIPFSLIGVVWGHGLMGVPISMPSLLGFIALGGIVVNDSILLVIFLKNARKEGLAMHDAAVQASKDRFRAVLLTSTTTIVGLLPLLFERSLQAQILIPLVISTSFGLMASTALVLLALPCMYLILGDFGIVEKIGEESKASFNKSEAEGNAYDS</sequence>
<keyword evidence="1" id="KW-0812">Transmembrane</keyword>
<dbReference type="PRINTS" id="PR00702">
    <property type="entry name" value="ACRIFLAVINRP"/>
</dbReference>
<dbReference type="Gene3D" id="3.30.70.1430">
    <property type="entry name" value="Multidrug efflux transporter AcrB pore domain"/>
    <property type="match status" value="2"/>
</dbReference>
<dbReference type="InterPro" id="IPR027463">
    <property type="entry name" value="AcrB_DN_DC_subdom"/>
</dbReference>
<dbReference type="SUPFAM" id="SSF82866">
    <property type="entry name" value="Multidrug efflux transporter AcrB transmembrane domain"/>
    <property type="match status" value="2"/>
</dbReference>
<dbReference type="AlphaFoldDB" id="S0FZL0"/>
<feature type="transmembrane region" description="Helical" evidence="1">
    <location>
        <begin position="889"/>
        <end position="906"/>
    </location>
</feature>
<feature type="transmembrane region" description="Helical" evidence="1">
    <location>
        <begin position="520"/>
        <end position="538"/>
    </location>
</feature>
<feature type="transmembrane region" description="Helical" evidence="1">
    <location>
        <begin position="960"/>
        <end position="980"/>
    </location>
</feature>
<dbReference type="SUPFAM" id="SSF82693">
    <property type="entry name" value="Multidrug efflux transporter AcrB pore domain, PN1, PN2, PC1 and PC2 subdomains"/>
    <property type="match status" value="1"/>
</dbReference>
<keyword evidence="3" id="KW-1185">Reference proteome</keyword>
<dbReference type="SUPFAM" id="SSF82714">
    <property type="entry name" value="Multidrug efflux transporter AcrB TolC docking domain, DN and DC subdomains"/>
    <property type="match status" value="2"/>
</dbReference>
<organism evidence="2 3">
    <name type="scientific">Desulfotignum phosphitoxidans DSM 13687</name>
    <dbReference type="NCBI Taxonomy" id="1286635"/>
    <lineage>
        <taxon>Bacteria</taxon>
        <taxon>Pseudomonadati</taxon>
        <taxon>Thermodesulfobacteriota</taxon>
        <taxon>Desulfobacteria</taxon>
        <taxon>Desulfobacterales</taxon>
        <taxon>Desulfobacteraceae</taxon>
        <taxon>Desulfotignum</taxon>
    </lineage>
</organism>
<dbReference type="Pfam" id="PF00873">
    <property type="entry name" value="ACR_tran"/>
    <property type="match status" value="1"/>
</dbReference>
<feature type="transmembrane region" description="Helical" evidence="1">
    <location>
        <begin position="863"/>
        <end position="882"/>
    </location>
</feature>
<keyword evidence="1" id="KW-0472">Membrane</keyword>
<dbReference type="Proteomes" id="UP000014216">
    <property type="component" value="Unassembled WGS sequence"/>
</dbReference>
<dbReference type="Gene3D" id="3.30.70.1440">
    <property type="entry name" value="Multidrug efflux transporter AcrB pore domain"/>
    <property type="match status" value="1"/>
</dbReference>
<keyword evidence="1" id="KW-1133">Transmembrane helix</keyword>
<feature type="transmembrane region" description="Helical" evidence="1">
    <location>
        <begin position="918"/>
        <end position="939"/>
    </location>
</feature>
<evidence type="ECO:0000313" key="2">
    <source>
        <dbReference type="EMBL" id="EMS77402.1"/>
    </source>
</evidence>
<comment type="caution">
    <text evidence="2">The sequence shown here is derived from an EMBL/GenBank/DDBJ whole genome shotgun (WGS) entry which is preliminary data.</text>
</comment>
<protein>
    <submittedName>
        <fullName evidence="2">Acriflavine/multidrug resistance protein B</fullName>
    </submittedName>
</protein>
<dbReference type="PANTHER" id="PTHR32063">
    <property type="match status" value="1"/>
</dbReference>
<dbReference type="PATRIC" id="fig|1286635.3.peg.4692"/>
<dbReference type="OrthoDB" id="9806532at2"/>